<keyword evidence="1" id="KW-0472">Membrane</keyword>
<dbReference type="Proteomes" id="UP001500187">
    <property type="component" value="Unassembled WGS sequence"/>
</dbReference>
<evidence type="ECO:0000256" key="1">
    <source>
        <dbReference type="SAM" id="Phobius"/>
    </source>
</evidence>
<keyword evidence="3" id="KW-1185">Reference proteome</keyword>
<organism evidence="2 3">
    <name type="scientific">Rothia endophytica</name>
    <dbReference type="NCBI Taxonomy" id="1324766"/>
    <lineage>
        <taxon>Bacteria</taxon>
        <taxon>Bacillati</taxon>
        <taxon>Actinomycetota</taxon>
        <taxon>Actinomycetes</taxon>
        <taxon>Micrococcales</taxon>
        <taxon>Micrococcaceae</taxon>
        <taxon>Rothia</taxon>
    </lineage>
</organism>
<protein>
    <submittedName>
        <fullName evidence="2">Uncharacterized protein</fullName>
    </submittedName>
</protein>
<keyword evidence="1" id="KW-1133">Transmembrane helix</keyword>
<comment type="caution">
    <text evidence="2">The sequence shown here is derived from an EMBL/GenBank/DDBJ whole genome shotgun (WGS) entry which is preliminary data.</text>
</comment>
<keyword evidence="1" id="KW-0812">Transmembrane</keyword>
<accession>A0ABP9BEF7</accession>
<gene>
    <name evidence="2" type="ORF">GCM10023352_11450</name>
</gene>
<proteinExistence type="predicted"/>
<evidence type="ECO:0000313" key="3">
    <source>
        <dbReference type="Proteomes" id="UP001500187"/>
    </source>
</evidence>
<evidence type="ECO:0000313" key="2">
    <source>
        <dbReference type="EMBL" id="GAA4794316.1"/>
    </source>
</evidence>
<name>A0ABP9BEF7_9MICC</name>
<sequence length="97" mass="10884">MKYEPDLFRPGPADKPPVQVGSYLSQAETAIKKASKTPSKGWLVGAWILGIIGVLAFLQGGFLYLPVAWFCFWYYDRGNSVYRKAISPLPYTPRTKP</sequence>
<feature type="transmembrane region" description="Helical" evidence="1">
    <location>
        <begin position="42"/>
        <end position="75"/>
    </location>
</feature>
<dbReference type="EMBL" id="BAABKP010000001">
    <property type="protein sequence ID" value="GAA4794316.1"/>
    <property type="molecule type" value="Genomic_DNA"/>
</dbReference>
<reference evidence="3" key="1">
    <citation type="journal article" date="2019" name="Int. J. Syst. Evol. Microbiol.">
        <title>The Global Catalogue of Microorganisms (GCM) 10K type strain sequencing project: providing services to taxonomists for standard genome sequencing and annotation.</title>
        <authorList>
            <consortium name="The Broad Institute Genomics Platform"/>
            <consortium name="The Broad Institute Genome Sequencing Center for Infectious Disease"/>
            <person name="Wu L."/>
            <person name="Ma J."/>
        </authorList>
    </citation>
    <scope>NUCLEOTIDE SEQUENCE [LARGE SCALE GENOMIC DNA]</scope>
    <source>
        <strain evidence="3">JCM 18541</strain>
    </source>
</reference>